<accession>A0A9X3PPF2</accession>
<keyword evidence="4" id="KW-1185">Reference proteome</keyword>
<dbReference type="RefSeq" id="WP_270124196.1">
    <property type="nucleotide sequence ID" value="NZ_BAAAOM010000007.1"/>
</dbReference>
<gene>
    <name evidence="2" type="ORF">J2S69_001730</name>
    <name evidence="1" type="ORF">O2L01_22065</name>
</gene>
<evidence type="ECO:0000313" key="3">
    <source>
        <dbReference type="Proteomes" id="UP001145799"/>
    </source>
</evidence>
<name>A0A9X3PPF2_9ACTN</name>
<dbReference type="AlphaFoldDB" id="A0A9X3PPF2"/>
<evidence type="ECO:0000313" key="2">
    <source>
        <dbReference type="EMBL" id="MDR7338011.1"/>
    </source>
</evidence>
<dbReference type="Proteomes" id="UP001183604">
    <property type="component" value="Unassembled WGS sequence"/>
</dbReference>
<evidence type="ECO:0000313" key="4">
    <source>
        <dbReference type="Proteomes" id="UP001183604"/>
    </source>
</evidence>
<sequence length="374" mass="41487">MHEPSFQVDPEAFVSYLRAREWHPVATWRGTTVWERGPESDQLFVPEEPHSRSGKRLLARALYELAASEDRRADLVLADLAQPRADIQRFRLLPPTPSGSIPIAYGHKAISAIYEVLRDAGRNAFEGPRMYHRDKAAEPVNAFLNRVELGLTEPGSYIFTTRFSGADPARQESLFESMEPSSRLPSDHEVAIGLQSAVFRAHEVAKTLAENGSINNPSEQGISSNLCKALSDLSGDERRHAFEISFNSGFGDADLMASPALHFSSLMARKLHGFGNRLERLARTGKAVVKGKVIGLHLEDGTRRRRIQIKGTAYREEGPEEMSLWAFVSEDDYSRAIDAHRHAKGVSIEGDIVAENGGYRMHVGSSRLSIPDSD</sequence>
<evidence type="ECO:0000313" key="1">
    <source>
        <dbReference type="EMBL" id="MDA1387694.1"/>
    </source>
</evidence>
<organism evidence="1 3">
    <name type="scientific">Glycomyces lechevalierae</name>
    <dbReference type="NCBI Taxonomy" id="256034"/>
    <lineage>
        <taxon>Bacteria</taxon>
        <taxon>Bacillati</taxon>
        <taxon>Actinomycetota</taxon>
        <taxon>Actinomycetes</taxon>
        <taxon>Glycomycetales</taxon>
        <taxon>Glycomycetaceae</taxon>
        <taxon>Glycomyces</taxon>
    </lineage>
</organism>
<dbReference type="EMBL" id="JAVDYD010000001">
    <property type="protein sequence ID" value="MDR7338011.1"/>
    <property type="molecule type" value="Genomic_DNA"/>
</dbReference>
<reference evidence="2 4" key="2">
    <citation type="submission" date="2023-07" db="EMBL/GenBank/DDBJ databases">
        <title>Sequencing the genomes of 1000 actinobacteria strains.</title>
        <authorList>
            <person name="Klenk H.-P."/>
        </authorList>
    </citation>
    <scope>NUCLEOTIDE SEQUENCE [LARGE SCALE GENOMIC DNA]</scope>
    <source>
        <strain evidence="2 4">DSM 44724</strain>
    </source>
</reference>
<proteinExistence type="predicted"/>
<reference evidence="1" key="1">
    <citation type="submission" date="2022-12" db="EMBL/GenBank/DDBJ databases">
        <title>Gycomyces niveus sp.nov., a novel actinomycete isolated from soil in Shouguang.</title>
        <authorList>
            <person name="Yang X."/>
        </authorList>
    </citation>
    <scope>NUCLEOTIDE SEQUENCE</scope>
    <source>
        <strain evidence="1">DSM 44724</strain>
    </source>
</reference>
<comment type="caution">
    <text evidence="1">The sequence shown here is derived from an EMBL/GenBank/DDBJ whole genome shotgun (WGS) entry which is preliminary data.</text>
</comment>
<dbReference type="EMBL" id="JAPZVQ010000018">
    <property type="protein sequence ID" value="MDA1387694.1"/>
    <property type="molecule type" value="Genomic_DNA"/>
</dbReference>
<protein>
    <submittedName>
        <fullName evidence="1">Uncharacterized protein</fullName>
    </submittedName>
</protein>
<dbReference type="Proteomes" id="UP001145799">
    <property type="component" value="Unassembled WGS sequence"/>
</dbReference>